<name>A0A4R1I1Q9_PSEEN</name>
<organism evidence="2 3">
    <name type="scientific">Pseudonocardia endophytica</name>
    <dbReference type="NCBI Taxonomy" id="401976"/>
    <lineage>
        <taxon>Bacteria</taxon>
        <taxon>Bacillati</taxon>
        <taxon>Actinomycetota</taxon>
        <taxon>Actinomycetes</taxon>
        <taxon>Pseudonocardiales</taxon>
        <taxon>Pseudonocardiaceae</taxon>
        <taxon>Pseudonocardia</taxon>
    </lineage>
</organism>
<comment type="caution">
    <text evidence="2">The sequence shown here is derived from an EMBL/GenBank/DDBJ whole genome shotgun (WGS) entry which is preliminary data.</text>
</comment>
<evidence type="ECO:0000256" key="1">
    <source>
        <dbReference type="SAM" id="Phobius"/>
    </source>
</evidence>
<reference evidence="2 3" key="1">
    <citation type="submission" date="2019-03" db="EMBL/GenBank/DDBJ databases">
        <title>Sequencing the genomes of 1000 actinobacteria strains.</title>
        <authorList>
            <person name="Klenk H.-P."/>
        </authorList>
    </citation>
    <scope>NUCLEOTIDE SEQUENCE [LARGE SCALE GENOMIC DNA]</scope>
    <source>
        <strain evidence="2 3">DSM 44969</strain>
    </source>
</reference>
<keyword evidence="1" id="KW-0472">Membrane</keyword>
<feature type="transmembrane region" description="Helical" evidence="1">
    <location>
        <begin position="165"/>
        <end position="185"/>
    </location>
</feature>
<feature type="transmembrane region" description="Helical" evidence="1">
    <location>
        <begin position="85"/>
        <end position="105"/>
    </location>
</feature>
<evidence type="ECO:0000313" key="2">
    <source>
        <dbReference type="EMBL" id="TCK27871.1"/>
    </source>
</evidence>
<feature type="transmembrane region" description="Helical" evidence="1">
    <location>
        <begin position="61"/>
        <end position="79"/>
    </location>
</feature>
<keyword evidence="1" id="KW-0812">Transmembrane</keyword>
<feature type="transmembrane region" description="Helical" evidence="1">
    <location>
        <begin position="16"/>
        <end position="33"/>
    </location>
</feature>
<keyword evidence="3" id="KW-1185">Reference proteome</keyword>
<sequence length="186" mass="18677">MTAVDHARQGTRVTRYWPALAGVALAAMSAYGIASGADVAAVVAASGFVYLAAAALGSRAAAWPAFGVSFVLIALEKVVPAADPVATMSAVALVLAVVGVVRGRLRPGSGLPLQGAAMLVLAPVALVASQAAPVLAGLLVAGALLAHAAWDVHHHRTGRVVVRSMAEFCVVLDTVLAVLVLVVTFA</sequence>
<dbReference type="Proteomes" id="UP000295560">
    <property type="component" value="Unassembled WGS sequence"/>
</dbReference>
<keyword evidence="1" id="KW-1133">Transmembrane helix</keyword>
<protein>
    <submittedName>
        <fullName evidence="2">Uncharacterized protein</fullName>
    </submittedName>
</protein>
<feature type="transmembrane region" description="Helical" evidence="1">
    <location>
        <begin position="117"/>
        <end position="145"/>
    </location>
</feature>
<dbReference type="EMBL" id="SMFZ01000001">
    <property type="protein sequence ID" value="TCK27871.1"/>
    <property type="molecule type" value="Genomic_DNA"/>
</dbReference>
<evidence type="ECO:0000313" key="3">
    <source>
        <dbReference type="Proteomes" id="UP000295560"/>
    </source>
</evidence>
<dbReference type="AlphaFoldDB" id="A0A4R1I1Q9"/>
<proteinExistence type="predicted"/>
<accession>A0A4R1I1Q9</accession>
<gene>
    <name evidence="2" type="ORF">EV378_3753</name>
</gene>
<dbReference type="RefSeq" id="WP_132427124.1">
    <property type="nucleotide sequence ID" value="NZ_SMFZ01000001.1"/>
</dbReference>